<comment type="similarity">
    <text evidence="1">Belongs to the Iojap/RsfS family.</text>
</comment>
<dbReference type="InterPro" id="IPR004394">
    <property type="entry name" value="Iojap/RsfS/C7orf30"/>
</dbReference>
<reference evidence="2" key="2">
    <citation type="submission" date="2023-01" db="EMBL/GenBank/DDBJ databases">
        <title>Draft genome sequence of Algimonas ampicilliniresistens strain NBRC 108219.</title>
        <authorList>
            <person name="Sun Q."/>
            <person name="Mori K."/>
        </authorList>
    </citation>
    <scope>NUCLEOTIDE SEQUENCE</scope>
    <source>
        <strain evidence="2">NBRC 108219</strain>
    </source>
</reference>
<comment type="caution">
    <text evidence="2">The sequence shown here is derived from an EMBL/GenBank/DDBJ whole genome shotgun (WGS) entry which is preliminary data.</text>
</comment>
<dbReference type="Gene3D" id="3.30.460.10">
    <property type="entry name" value="Beta Polymerase, domain 2"/>
    <property type="match status" value="1"/>
</dbReference>
<dbReference type="NCBIfam" id="TIGR00090">
    <property type="entry name" value="rsfS_iojap_ybeB"/>
    <property type="match status" value="1"/>
</dbReference>
<sequence length="89" mass="9867">MVVASGRSNRHVGALADYVIRGMKQAGFKDIGTEGQEGQDWVLIDGGDVILHIFRPEVRVFYNLEKIWSVPLPDGLREMSEQAPADPSE</sequence>
<name>A0ABQ5V6L1_9PROT</name>
<evidence type="ECO:0000313" key="2">
    <source>
        <dbReference type="EMBL" id="GLQ23149.1"/>
    </source>
</evidence>
<keyword evidence="3" id="KW-1185">Reference proteome</keyword>
<dbReference type="EMBL" id="BSNK01000001">
    <property type="protein sequence ID" value="GLQ23149.1"/>
    <property type="molecule type" value="Genomic_DNA"/>
</dbReference>
<accession>A0ABQ5V6L1</accession>
<protein>
    <recommendedName>
        <fullName evidence="4">Ribosome silencing factor</fullName>
    </recommendedName>
</protein>
<dbReference type="Proteomes" id="UP001161391">
    <property type="component" value="Unassembled WGS sequence"/>
</dbReference>
<dbReference type="InterPro" id="IPR043519">
    <property type="entry name" value="NT_sf"/>
</dbReference>
<evidence type="ECO:0008006" key="4">
    <source>
        <dbReference type="Google" id="ProtNLM"/>
    </source>
</evidence>
<evidence type="ECO:0000313" key="3">
    <source>
        <dbReference type="Proteomes" id="UP001161391"/>
    </source>
</evidence>
<dbReference type="PANTHER" id="PTHR21043">
    <property type="entry name" value="IOJAP SUPERFAMILY ORTHOLOG"/>
    <property type="match status" value="1"/>
</dbReference>
<evidence type="ECO:0000256" key="1">
    <source>
        <dbReference type="ARBA" id="ARBA00010574"/>
    </source>
</evidence>
<dbReference type="Pfam" id="PF02410">
    <property type="entry name" value="RsfS"/>
    <property type="match status" value="1"/>
</dbReference>
<reference evidence="2" key="1">
    <citation type="journal article" date="2014" name="Int. J. Syst. Evol. Microbiol.">
        <title>Complete genome of a new Firmicutes species belonging to the dominant human colonic microbiota ('Ruminococcus bicirculans') reveals two chromosomes and a selective capacity to utilize plant glucans.</title>
        <authorList>
            <consortium name="NISC Comparative Sequencing Program"/>
            <person name="Wegmann U."/>
            <person name="Louis P."/>
            <person name="Goesmann A."/>
            <person name="Henrissat B."/>
            <person name="Duncan S.H."/>
            <person name="Flint H.J."/>
        </authorList>
    </citation>
    <scope>NUCLEOTIDE SEQUENCE</scope>
    <source>
        <strain evidence="2">NBRC 108219</strain>
    </source>
</reference>
<dbReference type="SUPFAM" id="SSF81301">
    <property type="entry name" value="Nucleotidyltransferase"/>
    <property type="match status" value="1"/>
</dbReference>
<dbReference type="PANTHER" id="PTHR21043:SF0">
    <property type="entry name" value="MITOCHONDRIAL ASSEMBLY OF RIBOSOMAL LARGE SUBUNIT PROTEIN 1"/>
    <property type="match status" value="1"/>
</dbReference>
<proteinExistence type="inferred from homology"/>
<gene>
    <name evidence="2" type="ORF">GCM10007853_10230</name>
</gene>
<organism evidence="2 3">
    <name type="scientific">Algimonas ampicilliniresistens</name>
    <dbReference type="NCBI Taxonomy" id="1298735"/>
    <lineage>
        <taxon>Bacteria</taxon>
        <taxon>Pseudomonadati</taxon>
        <taxon>Pseudomonadota</taxon>
        <taxon>Alphaproteobacteria</taxon>
        <taxon>Maricaulales</taxon>
        <taxon>Robiginitomaculaceae</taxon>
        <taxon>Algimonas</taxon>
    </lineage>
</organism>